<name>A0ABX4UX09_9BURK</name>
<comment type="caution">
    <text evidence="1">The sequence shown here is derived from an EMBL/GenBank/DDBJ whole genome shotgun (WGS) entry which is preliminary data.</text>
</comment>
<protein>
    <submittedName>
        <fullName evidence="1">Uncharacterized protein</fullName>
    </submittedName>
</protein>
<accession>A0ABX4UX09</accession>
<keyword evidence="2" id="KW-1185">Reference proteome</keyword>
<sequence length="121" mass="13484">MLIEHTRSSLLCNDAGQFGFSEFNRGGSLANRRGAVRCPRLFNEHQPAISTLKDFDCRLSRKKAGRFFICRHEVIESVLAQDHEAALALDQGIPSSFRETTLRNTVSLAFLAISNVSSQMV</sequence>
<evidence type="ECO:0000313" key="1">
    <source>
        <dbReference type="EMBL" id="PMS24246.1"/>
    </source>
</evidence>
<proteinExistence type="predicted"/>
<organism evidence="1 2">
    <name type="scientific">Paraburkholderia rhynchosiae</name>
    <dbReference type="NCBI Taxonomy" id="487049"/>
    <lineage>
        <taxon>Bacteria</taxon>
        <taxon>Pseudomonadati</taxon>
        <taxon>Pseudomonadota</taxon>
        <taxon>Betaproteobacteria</taxon>
        <taxon>Burkholderiales</taxon>
        <taxon>Burkholderiaceae</taxon>
        <taxon>Paraburkholderia</taxon>
    </lineage>
</organism>
<dbReference type="Proteomes" id="UP000235659">
    <property type="component" value="Unassembled WGS sequence"/>
</dbReference>
<gene>
    <name evidence="1" type="ORF">C0Z16_31485</name>
</gene>
<dbReference type="EMBL" id="PNXY01000036">
    <property type="protein sequence ID" value="PMS24246.1"/>
    <property type="molecule type" value="Genomic_DNA"/>
</dbReference>
<reference evidence="1 2" key="1">
    <citation type="submission" date="2018-01" db="EMBL/GenBank/DDBJ databases">
        <title>Whole genome analyses suggest that Burkholderia sensu lato contains two further novel genera in the rhizoxinica-symbiotica group Mycetohabitans gen. nov., and Trinickia gen. nov.: implications for the evolution of diazotrophy and nodulation in the Burkholderiaceae.</title>
        <authorList>
            <person name="Estrada-de los Santos P."/>
            <person name="Palmer M."/>
            <person name="Chavez-Ramirez B."/>
            <person name="Beukes C."/>
            <person name="Steenkamp E.T."/>
            <person name="Hirsch A.M."/>
            <person name="Manyaka P."/>
            <person name="Maluk M."/>
            <person name="Lafos M."/>
            <person name="Crook M."/>
            <person name="Gross E."/>
            <person name="Simon M.F."/>
            <person name="Bueno dos Reis Junior F."/>
            <person name="Poole P.S."/>
            <person name="Venter S.N."/>
            <person name="James E.K."/>
        </authorList>
    </citation>
    <scope>NUCLEOTIDE SEQUENCE [LARGE SCALE GENOMIC DNA]</scope>
    <source>
        <strain evidence="1 2">WSM 3937</strain>
    </source>
</reference>
<evidence type="ECO:0000313" key="2">
    <source>
        <dbReference type="Proteomes" id="UP000235659"/>
    </source>
</evidence>